<evidence type="ECO:0000256" key="3">
    <source>
        <dbReference type="SAM" id="Phobius"/>
    </source>
</evidence>
<protein>
    <submittedName>
        <fullName evidence="5">TAP-like protein-domain-containing protein</fullName>
    </submittedName>
</protein>
<feature type="domain" description="Peptidase S33 tripeptidyl aminopeptidase-like C-terminal" evidence="4">
    <location>
        <begin position="517"/>
        <end position="619"/>
    </location>
</feature>
<dbReference type="InterPro" id="IPR029058">
    <property type="entry name" value="AB_hydrolase_fold"/>
</dbReference>
<evidence type="ECO:0000256" key="1">
    <source>
        <dbReference type="ARBA" id="ARBA00010088"/>
    </source>
</evidence>
<keyword evidence="3" id="KW-0472">Membrane</keyword>
<dbReference type="GO" id="GO:0016787">
    <property type="term" value="F:hydrolase activity"/>
    <property type="evidence" value="ECO:0007669"/>
    <property type="project" value="UniProtKB-KW"/>
</dbReference>
<evidence type="ECO:0000313" key="6">
    <source>
        <dbReference type="Proteomes" id="UP000325780"/>
    </source>
</evidence>
<evidence type="ECO:0000259" key="4">
    <source>
        <dbReference type="Pfam" id="PF08386"/>
    </source>
</evidence>
<dbReference type="OrthoDB" id="425534at2759"/>
<gene>
    <name evidence="5" type="ORF">BDV25DRAFT_125996</name>
</gene>
<proteinExistence type="inferred from homology"/>
<dbReference type="SUPFAM" id="SSF53474">
    <property type="entry name" value="alpha/beta-Hydrolases"/>
    <property type="match status" value="2"/>
</dbReference>
<organism evidence="5 6">
    <name type="scientific">Aspergillus avenaceus</name>
    <dbReference type="NCBI Taxonomy" id="36643"/>
    <lineage>
        <taxon>Eukaryota</taxon>
        <taxon>Fungi</taxon>
        <taxon>Dikarya</taxon>
        <taxon>Ascomycota</taxon>
        <taxon>Pezizomycotina</taxon>
        <taxon>Eurotiomycetes</taxon>
        <taxon>Eurotiomycetidae</taxon>
        <taxon>Eurotiales</taxon>
        <taxon>Aspergillaceae</taxon>
        <taxon>Aspergillus</taxon>
        <taxon>Aspergillus subgen. Circumdati</taxon>
    </lineage>
</organism>
<dbReference type="Proteomes" id="UP000325780">
    <property type="component" value="Unassembled WGS sequence"/>
</dbReference>
<accession>A0A5N6U9K5</accession>
<evidence type="ECO:0000256" key="2">
    <source>
        <dbReference type="ARBA" id="ARBA00022801"/>
    </source>
</evidence>
<dbReference type="Gene3D" id="3.40.50.1820">
    <property type="entry name" value="alpha/beta hydrolase"/>
    <property type="match status" value="1"/>
</dbReference>
<dbReference type="AlphaFoldDB" id="A0A5N6U9K5"/>
<reference evidence="5 6" key="1">
    <citation type="submission" date="2019-04" db="EMBL/GenBank/DDBJ databases">
        <title>Friends and foes A comparative genomics study of 23 Aspergillus species from section Flavi.</title>
        <authorList>
            <consortium name="DOE Joint Genome Institute"/>
            <person name="Kjaerbolling I."/>
            <person name="Vesth T."/>
            <person name="Frisvad J.C."/>
            <person name="Nybo J.L."/>
            <person name="Theobald S."/>
            <person name="Kildgaard S."/>
            <person name="Isbrandt T."/>
            <person name="Kuo A."/>
            <person name="Sato A."/>
            <person name="Lyhne E.K."/>
            <person name="Kogle M.E."/>
            <person name="Wiebenga A."/>
            <person name="Kun R.S."/>
            <person name="Lubbers R.J."/>
            <person name="Makela M.R."/>
            <person name="Barry K."/>
            <person name="Chovatia M."/>
            <person name="Clum A."/>
            <person name="Daum C."/>
            <person name="Haridas S."/>
            <person name="He G."/>
            <person name="LaButti K."/>
            <person name="Lipzen A."/>
            <person name="Mondo S."/>
            <person name="Riley R."/>
            <person name="Salamov A."/>
            <person name="Simmons B.A."/>
            <person name="Magnuson J.K."/>
            <person name="Henrissat B."/>
            <person name="Mortensen U.H."/>
            <person name="Larsen T.O."/>
            <person name="Devries R.P."/>
            <person name="Grigoriev I.V."/>
            <person name="Machida M."/>
            <person name="Baker S.E."/>
            <person name="Andersen M.R."/>
        </authorList>
    </citation>
    <scope>NUCLEOTIDE SEQUENCE [LARGE SCALE GENOMIC DNA]</scope>
    <source>
        <strain evidence="5 6">IBT 18842</strain>
    </source>
</reference>
<name>A0A5N6U9K5_ASPAV</name>
<feature type="transmembrane region" description="Helical" evidence="3">
    <location>
        <begin position="26"/>
        <end position="45"/>
    </location>
</feature>
<keyword evidence="3" id="KW-0812">Transmembrane</keyword>
<dbReference type="EMBL" id="ML742023">
    <property type="protein sequence ID" value="KAE8155297.1"/>
    <property type="molecule type" value="Genomic_DNA"/>
</dbReference>
<dbReference type="Pfam" id="PF08386">
    <property type="entry name" value="Abhydrolase_4"/>
    <property type="match status" value="1"/>
</dbReference>
<dbReference type="PANTHER" id="PTHR43248">
    <property type="entry name" value="2-SUCCINYL-6-HYDROXY-2,4-CYCLOHEXADIENE-1-CARBOXYLATE SYNTHASE"/>
    <property type="match status" value="1"/>
</dbReference>
<keyword evidence="2" id="KW-0378">Hydrolase</keyword>
<keyword evidence="6" id="KW-1185">Reference proteome</keyword>
<dbReference type="InterPro" id="IPR013595">
    <property type="entry name" value="Pept_S33_TAP-like_C"/>
</dbReference>
<dbReference type="PANTHER" id="PTHR43248:SF25">
    <property type="entry name" value="AB HYDROLASE-1 DOMAIN-CONTAINING PROTEIN-RELATED"/>
    <property type="match status" value="1"/>
</dbReference>
<comment type="similarity">
    <text evidence="1">Belongs to the peptidase S33 family.</text>
</comment>
<evidence type="ECO:0000313" key="5">
    <source>
        <dbReference type="EMBL" id="KAE8155297.1"/>
    </source>
</evidence>
<keyword evidence="3" id="KW-1133">Transmembrane helix</keyword>
<dbReference type="InterPro" id="IPR051601">
    <property type="entry name" value="Serine_prot/Carboxylest_S33"/>
</dbReference>
<sequence length="659" mass="72824">MGSEKRRYPDHPTVLHDPKKPQWRKMVRVTIAMAVAIFIYFWSMIPSVDVGINNRSPEVQFSWGKIRPSSSLEYHNCFDGFQCARLEVPMDYHRVDGQGRKVAIAIARLPAKVPVTDPRYGGAILINPGGPGGSGVLQALQVGPGLQTIVDAESGPSVDNEETSDRYFDIVGFDPRGVNNTTPGFSCFPDTFSQKNWELQAQAEGMLGSSDQSFMRTWQRYVALNTGCSKNLTTAAGSDALGDHINTTPVARDMLEIVERHAEWRERQGKIKQKHRDRRFGYDQEQAIIRRTEWKRGREKLLYWGRSYGTILGSTFATMFPDHIGRAVLDAVVDAHTYYGIEDGPSGVVDADAAFDQLVGYCDQVGPNGCPLYAAGGPSAIKERFLTVERALFDAPLPVVATHSRGPELVTWTDLKIAQRVAVYQPVWTFLSLAEYASELFLGNGSVMADAKHRSRSPSCPSVECLDAGPWSSPCQAPNENEFYASTAILCADAEHLTRMDQGTMQQYWQTLKEESSAIGDYWAMLGLSCVGWNVTSKWKTSGPFGGHTSHPLLFVSNTLDPVTPLQSAQKMSQRFPGSVVLQQDSEGHSTAAAPSLCTSKRIRHYFQSGELPPPGTVCEPDVRPLIGRINMHDISTGDRALWDALQEIHQIPTGRLPL</sequence>